<feature type="modified residue" description="Phosphotyrosine" evidence="7">
    <location>
        <position position="226"/>
    </location>
</feature>
<keyword evidence="7" id="KW-0597">Phosphoprotein</keyword>
<dbReference type="GO" id="GO:0004459">
    <property type="term" value="F:L-lactate dehydrogenase (NAD+) activity"/>
    <property type="evidence" value="ECO:0007669"/>
    <property type="project" value="UniProtKB-UniRule"/>
</dbReference>
<proteinExistence type="inferred from homology"/>
<keyword evidence="5 7" id="KW-0520">NAD</keyword>
<dbReference type="Pfam" id="PF00056">
    <property type="entry name" value="Ldh_1_N"/>
    <property type="match status" value="1"/>
</dbReference>
<dbReference type="PIRSF" id="PIRSF000102">
    <property type="entry name" value="Lac_mal_DH"/>
    <property type="match status" value="1"/>
</dbReference>
<dbReference type="PRINTS" id="PR00086">
    <property type="entry name" value="LLDHDRGNASE"/>
</dbReference>
<protein>
    <recommendedName>
        <fullName evidence="3 7">L-lactate dehydrogenase</fullName>
        <shortName evidence="7">L-LDH</shortName>
        <ecNumber evidence="3 7">1.1.1.27</ecNumber>
    </recommendedName>
</protein>
<dbReference type="Gene3D" id="3.90.110.10">
    <property type="entry name" value="Lactate dehydrogenase/glycoside hydrolase, family 4, C-terminal"/>
    <property type="match status" value="1"/>
</dbReference>
<dbReference type="PANTHER" id="PTHR43128">
    <property type="entry name" value="L-2-HYDROXYCARBOXYLATE DEHYDROGENASE (NAD(P)(+))"/>
    <property type="match status" value="1"/>
</dbReference>
<dbReference type="EMBL" id="PFGP01000099">
    <property type="protein sequence ID" value="PIW66249.1"/>
    <property type="molecule type" value="Genomic_DNA"/>
</dbReference>
<comment type="activity regulation">
    <text evidence="7">Allosterically activated by fructose 1,6-bisphosphate (FBP).</text>
</comment>
<feature type="binding site" evidence="7">
    <location>
        <position position="145"/>
    </location>
    <ligand>
        <name>NAD(+)</name>
        <dbReference type="ChEBI" id="CHEBI:57540"/>
    </ligand>
</feature>
<evidence type="ECO:0000256" key="6">
    <source>
        <dbReference type="ARBA" id="ARBA00049258"/>
    </source>
</evidence>
<dbReference type="Gene3D" id="3.40.50.720">
    <property type="entry name" value="NAD(P)-binding Rossmann-like Domain"/>
    <property type="match status" value="1"/>
</dbReference>
<feature type="active site" description="Proton acceptor" evidence="7 8">
    <location>
        <position position="177"/>
    </location>
</feature>
<feature type="binding site" evidence="7 9">
    <location>
        <position position="37"/>
    </location>
    <ligand>
        <name>NAD(+)</name>
        <dbReference type="ChEBI" id="CHEBI:57540"/>
    </ligand>
</feature>
<comment type="subcellular location">
    <subcellularLocation>
        <location evidence="7">Cytoplasm</location>
    </subcellularLocation>
</comment>
<evidence type="ECO:0000256" key="1">
    <source>
        <dbReference type="ARBA" id="ARBA00004843"/>
    </source>
</evidence>
<dbReference type="Pfam" id="PF02866">
    <property type="entry name" value="Ldh_1_C"/>
    <property type="match status" value="1"/>
</dbReference>
<feature type="binding site" evidence="7">
    <location>
        <position position="90"/>
    </location>
    <ligand>
        <name>substrate</name>
    </ligand>
</feature>
<feature type="binding site" evidence="7">
    <location>
        <position position="16"/>
    </location>
    <ligand>
        <name>NAD(+)</name>
        <dbReference type="ChEBI" id="CHEBI:57540"/>
    </ligand>
</feature>
<sequence>MENLRPKVSIIGCGNVGMRYAYALIIRGLVRQIVIVDIDRQRLEGEVMDLSHGAPYISPVEIIAGDYPDIKNSDLVVITIGRKQKPGQSRTDLARDNVELYRKVIPEIVRYAPKSIILVVTNPVDVLAYAAYKISGKPAKEVISSGTVLDSSRFRFLLSKHCNIDARNVHAYILGEHGDSEFAVWSKAMIGGILFKDYCRICKTNNTCSSKEELNKIFLEVRDSAYKIIEKKGETSYGIGLTLVMITEAIINDENAILPVSSLVDGYLGIIDVYLSLPAILNREGVREVLEIELSPQEEKALINSANSIKKVIKEVGL</sequence>
<dbReference type="Proteomes" id="UP000231267">
    <property type="component" value="Unassembled WGS sequence"/>
</dbReference>
<dbReference type="EC" id="1.1.1.27" evidence="3 7"/>
<evidence type="ECO:0000259" key="10">
    <source>
        <dbReference type="Pfam" id="PF00056"/>
    </source>
</evidence>
<dbReference type="InterPro" id="IPR015955">
    <property type="entry name" value="Lactate_DH/Glyco_Ohase_4_C"/>
</dbReference>
<dbReference type="InterPro" id="IPR001236">
    <property type="entry name" value="Lactate/malate_DH_N"/>
</dbReference>
<evidence type="ECO:0000256" key="4">
    <source>
        <dbReference type="ARBA" id="ARBA00023002"/>
    </source>
</evidence>
<evidence type="ECO:0000256" key="7">
    <source>
        <dbReference type="HAMAP-Rule" id="MF_00488"/>
    </source>
</evidence>
<feature type="binding site" evidence="9">
    <location>
        <position position="97"/>
    </location>
    <ligand>
        <name>NAD(+)</name>
        <dbReference type="ChEBI" id="CHEBI:57540"/>
    </ligand>
</feature>
<evidence type="ECO:0000256" key="3">
    <source>
        <dbReference type="ARBA" id="ARBA00012967"/>
    </source>
</evidence>
<comment type="caution">
    <text evidence="7">Lacks conserved residue(s) required for the propagation of feature annotation.</text>
</comment>
<gene>
    <name evidence="7" type="primary">ldh</name>
    <name evidence="12" type="ORF">COW11_04310</name>
</gene>
<feature type="binding site" evidence="7">
    <location>
        <position position="155"/>
    </location>
    <ligand>
        <name>beta-D-fructose 1,6-bisphosphate</name>
        <dbReference type="ChEBI" id="CHEBI:32966"/>
        <note>allosteric activator</note>
    </ligand>
</feature>
<dbReference type="PANTHER" id="PTHR43128:SF16">
    <property type="entry name" value="L-LACTATE DEHYDROGENASE"/>
    <property type="match status" value="1"/>
</dbReference>
<comment type="subunit">
    <text evidence="7">Homotetramer.</text>
</comment>
<evidence type="ECO:0000259" key="11">
    <source>
        <dbReference type="Pfam" id="PF02866"/>
    </source>
</evidence>
<dbReference type="GO" id="GO:0006096">
    <property type="term" value="P:glycolytic process"/>
    <property type="evidence" value="ECO:0007669"/>
    <property type="project" value="UniProtKB-UniRule"/>
</dbReference>
<dbReference type="NCBIfam" id="NF000824">
    <property type="entry name" value="PRK00066.1"/>
    <property type="match status" value="1"/>
</dbReference>
<feature type="binding site" evidence="7">
    <location>
        <begin position="122"/>
        <end position="125"/>
    </location>
    <ligand>
        <name>substrate</name>
    </ligand>
</feature>
<dbReference type="PROSITE" id="PS00064">
    <property type="entry name" value="L_LDH"/>
    <property type="match status" value="1"/>
</dbReference>
<feature type="binding site" evidence="7">
    <location>
        <begin position="150"/>
        <end position="153"/>
    </location>
    <ligand>
        <name>substrate</name>
    </ligand>
</feature>
<dbReference type="GO" id="GO:0005737">
    <property type="term" value="C:cytoplasm"/>
    <property type="evidence" value="ECO:0007669"/>
    <property type="project" value="UniProtKB-SubCell"/>
</dbReference>
<comment type="similarity">
    <text evidence="2 7">Belongs to the LDH/MDH superfamily. LDH family.</text>
</comment>
<feature type="binding site" evidence="7">
    <location>
        <position position="67"/>
    </location>
    <ligand>
        <name>NAD(+)</name>
        <dbReference type="ChEBI" id="CHEBI:57540"/>
    </ligand>
</feature>
<feature type="binding site" evidence="7">
    <location>
        <position position="42"/>
    </location>
    <ligand>
        <name>NAD(+)</name>
        <dbReference type="ChEBI" id="CHEBI:57540"/>
    </ligand>
</feature>
<evidence type="ECO:0000313" key="12">
    <source>
        <dbReference type="EMBL" id="PIW66249.1"/>
    </source>
</evidence>
<dbReference type="GO" id="GO:0006089">
    <property type="term" value="P:lactate metabolic process"/>
    <property type="evidence" value="ECO:0007669"/>
    <property type="project" value="TreeGrafter"/>
</dbReference>
<name>A0A2J0LGA1_9BACT</name>
<accession>A0A2J0LGA1</accession>
<comment type="function">
    <text evidence="7">Catalyzes the conversion of lactate to pyruvate.</text>
</comment>
<feature type="domain" description="Lactate/malate dehydrogenase N-terminal" evidence="10">
    <location>
        <begin position="7"/>
        <end position="143"/>
    </location>
</feature>
<comment type="pathway">
    <text evidence="1 7">Fermentation; pyruvate fermentation to lactate; (S)-lactate from pyruvate: step 1/1.</text>
</comment>
<feature type="domain" description="Lactate/malate dehydrogenase C-terminal" evidence="11">
    <location>
        <begin position="147"/>
        <end position="316"/>
    </location>
</feature>
<feature type="binding site" evidence="9">
    <location>
        <begin position="12"/>
        <end position="17"/>
    </location>
    <ligand>
        <name>NAD(+)</name>
        <dbReference type="ChEBI" id="CHEBI:57540"/>
    </ligand>
</feature>
<evidence type="ECO:0000313" key="13">
    <source>
        <dbReference type="Proteomes" id="UP000231267"/>
    </source>
</evidence>
<dbReference type="HAMAP" id="MF_00488">
    <property type="entry name" value="Lactate_dehydrog"/>
    <property type="match status" value="1"/>
</dbReference>
<dbReference type="UniPathway" id="UPA00554">
    <property type="reaction ID" value="UER00611"/>
</dbReference>
<dbReference type="InterPro" id="IPR036291">
    <property type="entry name" value="NAD(P)-bd_dom_sf"/>
</dbReference>
<dbReference type="InterPro" id="IPR001557">
    <property type="entry name" value="L-lactate/malate_DH"/>
</dbReference>
<dbReference type="SUPFAM" id="SSF51735">
    <property type="entry name" value="NAD(P)-binding Rossmann-fold domains"/>
    <property type="match status" value="1"/>
</dbReference>
<evidence type="ECO:0000256" key="2">
    <source>
        <dbReference type="ARBA" id="ARBA00006054"/>
    </source>
</evidence>
<feature type="binding site" evidence="7 9">
    <location>
        <begin position="120"/>
        <end position="122"/>
    </location>
    <ligand>
        <name>NAD(+)</name>
        <dbReference type="ChEBI" id="CHEBI:57540"/>
    </ligand>
</feature>
<evidence type="ECO:0000256" key="8">
    <source>
        <dbReference type="PIRSR" id="PIRSR000102-1"/>
    </source>
</evidence>
<dbReference type="AlphaFoldDB" id="A0A2J0LGA1"/>
<feature type="binding site" evidence="7">
    <location>
        <position position="170"/>
    </location>
    <ligand>
        <name>beta-D-fructose 1,6-bisphosphate</name>
        <dbReference type="ChEBI" id="CHEBI:32966"/>
        <note>allosteric activator</note>
    </ligand>
</feature>
<feature type="binding site" evidence="7">
    <location>
        <position position="235"/>
    </location>
    <ligand>
        <name>substrate</name>
    </ligand>
</feature>
<dbReference type="InterPro" id="IPR011304">
    <property type="entry name" value="L-lactate_DH"/>
</dbReference>
<feature type="binding site" evidence="7">
    <location>
        <position position="84"/>
    </location>
    <ligand>
        <name>substrate</name>
    </ligand>
</feature>
<keyword evidence="7" id="KW-0963">Cytoplasm</keyword>
<comment type="caution">
    <text evidence="12">The sequence shown here is derived from an EMBL/GenBank/DDBJ whole genome shotgun (WGS) entry which is preliminary data.</text>
</comment>
<organism evidence="12 13">
    <name type="scientific">Candidatus Taenaricola geysiri</name>
    <dbReference type="NCBI Taxonomy" id="1974752"/>
    <lineage>
        <taxon>Bacteria</taxon>
        <taxon>Pseudomonadati</taxon>
        <taxon>Candidatus Omnitrophota</taxon>
        <taxon>Candidatus Taenaricola</taxon>
    </lineage>
</organism>
<evidence type="ECO:0000256" key="9">
    <source>
        <dbReference type="PIRSR" id="PIRSR000102-3"/>
    </source>
</evidence>
<dbReference type="CDD" id="cd05292">
    <property type="entry name" value="LDH_2"/>
    <property type="match status" value="1"/>
</dbReference>
<reference evidence="12 13" key="1">
    <citation type="submission" date="2017-09" db="EMBL/GenBank/DDBJ databases">
        <title>Depth-based differentiation of microbial function through sediment-hosted aquifers and enrichment of novel symbionts in the deep terrestrial subsurface.</title>
        <authorList>
            <person name="Probst A.J."/>
            <person name="Ladd B."/>
            <person name="Jarett J.K."/>
            <person name="Geller-Mcgrath D.E."/>
            <person name="Sieber C.M."/>
            <person name="Emerson J.B."/>
            <person name="Anantharaman K."/>
            <person name="Thomas B.C."/>
            <person name="Malmstrom R."/>
            <person name="Stieglmeier M."/>
            <person name="Klingl A."/>
            <person name="Woyke T."/>
            <person name="Ryan C.M."/>
            <person name="Banfield J.F."/>
        </authorList>
    </citation>
    <scope>NUCLEOTIDE SEQUENCE [LARGE SCALE GENOMIC DNA]</scope>
    <source>
        <strain evidence="12">CG12_big_fil_rev_8_21_14_0_65_43_15</strain>
    </source>
</reference>
<dbReference type="InterPro" id="IPR018177">
    <property type="entry name" value="L-lactate_DH_AS"/>
</dbReference>
<keyword evidence="4 7" id="KW-0560">Oxidoreductase</keyword>
<keyword evidence="7" id="KW-0021">Allosteric enzyme</keyword>
<dbReference type="InterPro" id="IPR022383">
    <property type="entry name" value="Lactate/malate_DH_C"/>
</dbReference>
<evidence type="ECO:0000256" key="5">
    <source>
        <dbReference type="ARBA" id="ARBA00023027"/>
    </source>
</evidence>
<dbReference type="SUPFAM" id="SSF56327">
    <property type="entry name" value="LDH C-terminal domain-like"/>
    <property type="match status" value="1"/>
</dbReference>
<dbReference type="NCBIfam" id="TIGR01771">
    <property type="entry name" value="L-LDH-NAD"/>
    <property type="match status" value="1"/>
</dbReference>
<comment type="catalytic activity">
    <reaction evidence="6 7">
        <text>(S)-lactate + NAD(+) = pyruvate + NADH + H(+)</text>
        <dbReference type="Rhea" id="RHEA:23444"/>
        <dbReference type="ChEBI" id="CHEBI:15361"/>
        <dbReference type="ChEBI" id="CHEBI:15378"/>
        <dbReference type="ChEBI" id="CHEBI:16651"/>
        <dbReference type="ChEBI" id="CHEBI:57540"/>
        <dbReference type="ChEBI" id="CHEBI:57945"/>
        <dbReference type="EC" id="1.1.1.27"/>
    </reaction>
</comment>